<organism evidence="1 2">
    <name type="scientific">Henosepilachna vigintioctopunctata</name>
    <dbReference type="NCBI Taxonomy" id="420089"/>
    <lineage>
        <taxon>Eukaryota</taxon>
        <taxon>Metazoa</taxon>
        <taxon>Ecdysozoa</taxon>
        <taxon>Arthropoda</taxon>
        <taxon>Hexapoda</taxon>
        <taxon>Insecta</taxon>
        <taxon>Pterygota</taxon>
        <taxon>Neoptera</taxon>
        <taxon>Endopterygota</taxon>
        <taxon>Coleoptera</taxon>
        <taxon>Polyphaga</taxon>
        <taxon>Cucujiformia</taxon>
        <taxon>Coccinelloidea</taxon>
        <taxon>Coccinellidae</taxon>
        <taxon>Epilachninae</taxon>
        <taxon>Epilachnini</taxon>
        <taxon>Henosepilachna</taxon>
    </lineage>
</organism>
<comment type="caution">
    <text evidence="1">The sequence shown here is derived from an EMBL/GenBank/DDBJ whole genome shotgun (WGS) entry which is preliminary data.</text>
</comment>
<dbReference type="AlphaFoldDB" id="A0AAW1UC19"/>
<evidence type="ECO:0000313" key="1">
    <source>
        <dbReference type="EMBL" id="KAK9877471.1"/>
    </source>
</evidence>
<proteinExistence type="predicted"/>
<accession>A0AAW1UC19</accession>
<sequence>MPYLYFIGKKHWKLDEYITISISVASIFDDYRNFGYNSIHKYCSFCQRFHYNVVLSDNCPKRYAFQRSVGTWQECSSLLTQTHLQREDKELHRPRSHHLAPRRVADIRWNYEAISVKNENLKEINSILHVCSI</sequence>
<dbReference type="EMBL" id="JARQZJ010000042">
    <property type="protein sequence ID" value="KAK9877471.1"/>
    <property type="molecule type" value="Genomic_DNA"/>
</dbReference>
<gene>
    <name evidence="1" type="ORF">WA026_018580</name>
</gene>
<reference evidence="1 2" key="1">
    <citation type="submission" date="2023-03" db="EMBL/GenBank/DDBJ databases">
        <title>Genome insight into feeding habits of ladybird beetles.</title>
        <authorList>
            <person name="Li H.-S."/>
            <person name="Huang Y.-H."/>
            <person name="Pang H."/>
        </authorList>
    </citation>
    <scope>NUCLEOTIDE SEQUENCE [LARGE SCALE GENOMIC DNA]</scope>
    <source>
        <strain evidence="1">SYSU_2023b</strain>
        <tissue evidence="1">Whole body</tissue>
    </source>
</reference>
<keyword evidence="2" id="KW-1185">Reference proteome</keyword>
<dbReference type="Proteomes" id="UP001431783">
    <property type="component" value="Unassembled WGS sequence"/>
</dbReference>
<name>A0AAW1UC19_9CUCU</name>
<evidence type="ECO:0000313" key="2">
    <source>
        <dbReference type="Proteomes" id="UP001431783"/>
    </source>
</evidence>
<protein>
    <submittedName>
        <fullName evidence="1">Uncharacterized protein</fullName>
    </submittedName>
</protein>